<evidence type="ECO:0000256" key="3">
    <source>
        <dbReference type="ARBA" id="ARBA00022679"/>
    </source>
</evidence>
<dbReference type="InterPro" id="IPR052185">
    <property type="entry name" value="IPC_Synthase-Related"/>
</dbReference>
<feature type="domain" description="Inositolphosphotransferase Aur1/Ipt1" evidence="10">
    <location>
        <begin position="455"/>
        <end position="636"/>
    </location>
</feature>
<evidence type="ECO:0000256" key="2">
    <source>
        <dbReference type="ARBA" id="ARBA00022475"/>
    </source>
</evidence>
<feature type="compositionally biased region" description="Basic and acidic residues" evidence="8">
    <location>
        <begin position="773"/>
        <end position="793"/>
    </location>
</feature>
<feature type="transmembrane region" description="Helical" evidence="9">
    <location>
        <begin position="571"/>
        <end position="590"/>
    </location>
</feature>
<feature type="transmembrane region" description="Helical" evidence="9">
    <location>
        <begin position="487"/>
        <end position="506"/>
    </location>
</feature>
<keyword evidence="4 9" id="KW-0812">Transmembrane</keyword>
<evidence type="ECO:0000256" key="1">
    <source>
        <dbReference type="ARBA" id="ARBA00004651"/>
    </source>
</evidence>
<feature type="transmembrane region" description="Helical" evidence="9">
    <location>
        <begin position="620"/>
        <end position="637"/>
    </location>
</feature>
<evidence type="ECO:0000313" key="11">
    <source>
        <dbReference type="EMBL" id="MDT0377180.1"/>
    </source>
</evidence>
<accession>A0ABU2NJL4</accession>
<feature type="transmembrane region" description="Helical" evidence="9">
    <location>
        <begin position="31"/>
        <end position="50"/>
    </location>
</feature>
<feature type="transmembrane region" description="Helical" evidence="9">
    <location>
        <begin position="192"/>
        <end position="215"/>
    </location>
</feature>
<keyword evidence="2" id="KW-1003">Cell membrane</keyword>
<evidence type="ECO:0000256" key="7">
    <source>
        <dbReference type="ARBA" id="ARBA00024033"/>
    </source>
</evidence>
<dbReference type="CDD" id="cd03386">
    <property type="entry name" value="PAP2_Aur1_like"/>
    <property type="match status" value="1"/>
</dbReference>
<feature type="region of interest" description="Disordered" evidence="8">
    <location>
        <begin position="653"/>
        <end position="793"/>
    </location>
</feature>
<comment type="subcellular location">
    <subcellularLocation>
        <location evidence="1">Cell membrane</location>
        <topology evidence="1">Multi-pass membrane protein</topology>
    </subcellularLocation>
</comment>
<feature type="transmembrane region" description="Helical" evidence="9">
    <location>
        <begin position="162"/>
        <end position="180"/>
    </location>
</feature>
<evidence type="ECO:0000259" key="10">
    <source>
        <dbReference type="Pfam" id="PF14378"/>
    </source>
</evidence>
<feature type="transmembrane region" description="Helical" evidence="9">
    <location>
        <begin position="277"/>
        <end position="300"/>
    </location>
</feature>
<evidence type="ECO:0000256" key="5">
    <source>
        <dbReference type="ARBA" id="ARBA00022989"/>
    </source>
</evidence>
<feature type="transmembrane region" description="Helical" evidence="9">
    <location>
        <begin position="597"/>
        <end position="614"/>
    </location>
</feature>
<evidence type="ECO:0000256" key="9">
    <source>
        <dbReference type="SAM" id="Phobius"/>
    </source>
</evidence>
<evidence type="ECO:0000313" key="12">
    <source>
        <dbReference type="Proteomes" id="UP001183414"/>
    </source>
</evidence>
<feature type="transmembrane region" description="Helical" evidence="9">
    <location>
        <begin position="221"/>
        <end position="241"/>
    </location>
</feature>
<dbReference type="Pfam" id="PF09594">
    <property type="entry name" value="GT87"/>
    <property type="match status" value="1"/>
</dbReference>
<evidence type="ECO:0000256" key="6">
    <source>
        <dbReference type="ARBA" id="ARBA00023136"/>
    </source>
</evidence>
<name>A0ABU2NJL4_9ACTN</name>
<dbReference type="Pfam" id="PF14378">
    <property type="entry name" value="PAP2_3"/>
    <property type="match status" value="1"/>
</dbReference>
<evidence type="ECO:0000256" key="4">
    <source>
        <dbReference type="ARBA" id="ARBA00022692"/>
    </source>
</evidence>
<feature type="transmembrane region" description="Helical" evidence="9">
    <location>
        <begin position="518"/>
        <end position="536"/>
    </location>
</feature>
<proteinExistence type="inferred from homology"/>
<dbReference type="InterPro" id="IPR018584">
    <property type="entry name" value="GT87"/>
</dbReference>
<keyword evidence="6 9" id="KW-0472">Membrane</keyword>
<gene>
    <name evidence="11" type="ORF">RM572_00105</name>
</gene>
<feature type="transmembrane region" description="Helical" evidence="9">
    <location>
        <begin position="108"/>
        <end position="127"/>
    </location>
</feature>
<comment type="similarity">
    <text evidence="7">Belongs to the glycosyltransferase 87 family.</text>
</comment>
<evidence type="ECO:0000256" key="8">
    <source>
        <dbReference type="SAM" id="MobiDB-lite"/>
    </source>
</evidence>
<reference evidence="12" key="1">
    <citation type="submission" date="2023-07" db="EMBL/GenBank/DDBJ databases">
        <title>30 novel species of actinomycetes from the DSMZ collection.</title>
        <authorList>
            <person name="Nouioui I."/>
        </authorList>
    </citation>
    <scope>NUCLEOTIDE SEQUENCE [LARGE SCALE GENOMIC DNA]</scope>
    <source>
        <strain evidence="12">DSM 42041</strain>
    </source>
</reference>
<comment type="caution">
    <text evidence="11">The sequence shown here is derived from an EMBL/GenBank/DDBJ whole genome shotgun (WGS) entry which is preliminary data.</text>
</comment>
<dbReference type="PANTHER" id="PTHR31310">
    <property type="match status" value="1"/>
</dbReference>
<keyword evidence="3" id="KW-0808">Transferase</keyword>
<protein>
    <submittedName>
        <fullName evidence="11">Phosphatase PAP2 family protein</fullName>
    </submittedName>
</protein>
<dbReference type="InterPro" id="IPR026841">
    <property type="entry name" value="Aur1/Ipt1"/>
</dbReference>
<feature type="compositionally biased region" description="Basic and acidic residues" evidence="8">
    <location>
        <begin position="707"/>
        <end position="725"/>
    </location>
</feature>
<keyword evidence="12" id="KW-1185">Reference proteome</keyword>
<dbReference type="Proteomes" id="UP001183414">
    <property type="component" value="Unassembled WGS sequence"/>
</dbReference>
<sequence length="793" mass="83791">MTDTSGERAGSGTASGFRPVTAFGRLGPRRGAALVALWLLAAALAVRELAGALSTRSGTWDSGLFLRTAPDAGPGAGGSSYADDAFTGTPFAGLVLTPLRRAADGGMGAVWTAVPMLLVAAVAVMAVRGLPDRFGRRTELLVVPAAFSVLLVSTPVRSTFGLGQSGALPVLLVLLGWLTLGAGERTAADRRAAGVLIGLAAALQPAVLLFVPLLWMTGRRAAAGATAGTFAACTVLAWSLMPADSRTYWLHHVGGTGLADPSDALGNQSLHGALLRLGLHGPLEIVLFAGLAAGVAWLAVRRAALYVRDGQPLLAAAVTGCATVAVSPAAWQHEQLWILLAVAGRIGRRSGDRVMWPVLVVAVMTLDGSALLPNVPPLTAVGDHAPLIAALLTACAVPFLARDSPYWNDPVRTGPLSRPSLLLELLLIRVGYWVYSVIRGHAPDTRGTAEGHGLQILDVERVLLLDWEHALNRFAVAHPWLETLCNVYYQSLHYAVPVTLLVILYLRRPGEYRRHRTALSFATLLGLVGFWLYPLAPPRLMPGLGYVDTAHGPQDLSDPDFGALTALSNQYAAMPSLHVGWSLWCGVVLVSMTRNRLLRALGVAYPLLTTYVVMATANHYLLDAFGGAVVVAAGYGLQRVLFRLRGLPAGRLLDAPGTTPPTASPTAPAPGAEGLRLPGPRTVGAARVPVGGPGQRHGRGPTPQGGEGRDDRDAHGDEEDHRLSGQRDAAQARDTGGTVDVRLHRVQQQRREPDDRPVQAGPDGPVRVVLQDRGGEGDQRDQHQERDVQPEQS</sequence>
<dbReference type="RefSeq" id="WP_311671189.1">
    <property type="nucleotide sequence ID" value="NZ_JAVREQ010000001.1"/>
</dbReference>
<feature type="transmembrane region" description="Helical" evidence="9">
    <location>
        <begin position="354"/>
        <end position="372"/>
    </location>
</feature>
<dbReference type="PANTHER" id="PTHR31310:SF7">
    <property type="entry name" value="PA-PHOSPHATASE RELATED-FAMILY PROTEIN DDB_G0268928"/>
    <property type="match status" value="1"/>
</dbReference>
<organism evidence="11 12">
    <name type="scientific">Streptomyces hazeniae</name>
    <dbReference type="NCBI Taxonomy" id="3075538"/>
    <lineage>
        <taxon>Bacteria</taxon>
        <taxon>Bacillati</taxon>
        <taxon>Actinomycetota</taxon>
        <taxon>Actinomycetes</taxon>
        <taxon>Kitasatosporales</taxon>
        <taxon>Streptomycetaceae</taxon>
        <taxon>Streptomyces</taxon>
    </lineage>
</organism>
<dbReference type="EMBL" id="JAVREQ010000001">
    <property type="protein sequence ID" value="MDT0377180.1"/>
    <property type="molecule type" value="Genomic_DNA"/>
</dbReference>
<keyword evidence="5 9" id="KW-1133">Transmembrane helix</keyword>